<reference evidence="2" key="1">
    <citation type="submission" date="2018-11" db="EMBL/GenBank/DDBJ databases">
        <authorList>
            <consortium name="Genoscope - CEA"/>
            <person name="William W."/>
        </authorList>
    </citation>
    <scope>NUCLEOTIDE SEQUENCE</scope>
</reference>
<feature type="signal peptide" evidence="1">
    <location>
        <begin position="1"/>
        <end position="24"/>
    </location>
</feature>
<gene>
    <name evidence="2" type="ORF">BOLC9T56897H</name>
</gene>
<proteinExistence type="predicted"/>
<feature type="chain" id="PRO_5017947482" evidence="1">
    <location>
        <begin position="25"/>
        <end position="40"/>
    </location>
</feature>
<evidence type="ECO:0000256" key="1">
    <source>
        <dbReference type="SAM" id="SignalP"/>
    </source>
</evidence>
<dbReference type="AlphaFoldDB" id="A0A3P6E887"/>
<sequence>MLKQRVMRMVLVLLSLWMLQCILSRMEKVDSWSSLRNGSR</sequence>
<name>A0A3P6E887_BRAOL</name>
<evidence type="ECO:0000313" key="2">
    <source>
        <dbReference type="EMBL" id="VDD31574.1"/>
    </source>
</evidence>
<dbReference type="EMBL" id="LR031875">
    <property type="protein sequence ID" value="VDD31574.1"/>
    <property type="molecule type" value="Genomic_DNA"/>
</dbReference>
<keyword evidence="1" id="KW-0732">Signal</keyword>
<organism evidence="2">
    <name type="scientific">Brassica oleracea</name>
    <name type="common">Wild cabbage</name>
    <dbReference type="NCBI Taxonomy" id="3712"/>
    <lineage>
        <taxon>Eukaryota</taxon>
        <taxon>Viridiplantae</taxon>
        <taxon>Streptophyta</taxon>
        <taxon>Embryophyta</taxon>
        <taxon>Tracheophyta</taxon>
        <taxon>Spermatophyta</taxon>
        <taxon>Magnoliopsida</taxon>
        <taxon>eudicotyledons</taxon>
        <taxon>Gunneridae</taxon>
        <taxon>Pentapetalae</taxon>
        <taxon>rosids</taxon>
        <taxon>malvids</taxon>
        <taxon>Brassicales</taxon>
        <taxon>Brassicaceae</taxon>
        <taxon>Brassiceae</taxon>
        <taxon>Brassica</taxon>
    </lineage>
</organism>
<accession>A0A3P6E887</accession>
<protein>
    <submittedName>
        <fullName evidence="2">Uncharacterized protein</fullName>
    </submittedName>
</protein>